<organism evidence="1">
    <name type="scientific">Rhizophora mucronata</name>
    <name type="common">Asiatic mangrove</name>
    <dbReference type="NCBI Taxonomy" id="61149"/>
    <lineage>
        <taxon>Eukaryota</taxon>
        <taxon>Viridiplantae</taxon>
        <taxon>Streptophyta</taxon>
        <taxon>Embryophyta</taxon>
        <taxon>Tracheophyta</taxon>
        <taxon>Spermatophyta</taxon>
        <taxon>Magnoliopsida</taxon>
        <taxon>eudicotyledons</taxon>
        <taxon>Gunneridae</taxon>
        <taxon>Pentapetalae</taxon>
        <taxon>rosids</taxon>
        <taxon>fabids</taxon>
        <taxon>Malpighiales</taxon>
        <taxon>Rhizophoraceae</taxon>
        <taxon>Rhizophora</taxon>
    </lineage>
</organism>
<evidence type="ECO:0000313" key="1">
    <source>
        <dbReference type="EMBL" id="MBX63691.1"/>
    </source>
</evidence>
<proteinExistence type="predicted"/>
<sequence>MNSQRPVFARFIPLVLNGEMLPLGPGLSSLKFEFSKANSRNCCLLM</sequence>
<protein>
    <submittedName>
        <fullName evidence="1">KH domain-containing protein At3g08620 family</fullName>
    </submittedName>
</protein>
<dbReference type="AlphaFoldDB" id="A0A2P2Q9L4"/>
<dbReference type="EMBL" id="GGEC01083207">
    <property type="protein sequence ID" value="MBX63691.1"/>
    <property type="molecule type" value="Transcribed_RNA"/>
</dbReference>
<reference evidence="1" key="1">
    <citation type="submission" date="2018-02" db="EMBL/GenBank/DDBJ databases">
        <title>Rhizophora mucronata_Transcriptome.</title>
        <authorList>
            <person name="Meera S.P."/>
            <person name="Sreeshan A."/>
            <person name="Augustine A."/>
        </authorList>
    </citation>
    <scope>NUCLEOTIDE SEQUENCE</scope>
    <source>
        <tissue evidence="1">Leaf</tissue>
    </source>
</reference>
<accession>A0A2P2Q9L4</accession>
<name>A0A2P2Q9L4_RHIMU</name>